<evidence type="ECO:0000259" key="6">
    <source>
        <dbReference type="PROSITE" id="PS50977"/>
    </source>
</evidence>
<dbReference type="PANTHER" id="PTHR30055:SF175">
    <property type="entry name" value="HTH-TYPE TRANSCRIPTIONAL REPRESSOR KSTR2"/>
    <property type="match status" value="1"/>
</dbReference>
<dbReference type="EMBL" id="JACJVR010000098">
    <property type="protein sequence ID" value="MBB6694635.1"/>
    <property type="molecule type" value="Genomic_DNA"/>
</dbReference>
<reference evidence="7 8" key="1">
    <citation type="submission" date="2020-08" db="EMBL/GenBank/DDBJ databases">
        <title>Cohnella phylogeny.</title>
        <authorList>
            <person name="Dunlap C."/>
        </authorList>
    </citation>
    <scope>NUCLEOTIDE SEQUENCE [LARGE SCALE GENOMIC DNA]</scope>
    <source>
        <strain evidence="7 8">DSM 25239</strain>
    </source>
</reference>
<name>A0A841U266_9BACL</name>
<gene>
    <name evidence="7" type="ORF">H7B90_24870</name>
</gene>
<evidence type="ECO:0000313" key="7">
    <source>
        <dbReference type="EMBL" id="MBB6694635.1"/>
    </source>
</evidence>
<dbReference type="SUPFAM" id="SSF46689">
    <property type="entry name" value="Homeodomain-like"/>
    <property type="match status" value="1"/>
</dbReference>
<dbReference type="InterPro" id="IPR009057">
    <property type="entry name" value="Homeodomain-like_sf"/>
</dbReference>
<evidence type="ECO:0000256" key="2">
    <source>
        <dbReference type="ARBA" id="ARBA00023015"/>
    </source>
</evidence>
<evidence type="ECO:0000313" key="8">
    <source>
        <dbReference type="Proteomes" id="UP000553776"/>
    </source>
</evidence>
<dbReference type="GO" id="GO:0000976">
    <property type="term" value="F:transcription cis-regulatory region binding"/>
    <property type="evidence" value="ECO:0007669"/>
    <property type="project" value="TreeGrafter"/>
</dbReference>
<dbReference type="PRINTS" id="PR00455">
    <property type="entry name" value="HTHTETR"/>
</dbReference>
<dbReference type="Gene3D" id="1.10.357.10">
    <property type="entry name" value="Tetracycline Repressor, domain 2"/>
    <property type="match status" value="1"/>
</dbReference>
<protein>
    <submittedName>
        <fullName evidence="7">TetR/AcrR family transcriptional regulator</fullName>
    </submittedName>
</protein>
<dbReference type="PANTHER" id="PTHR30055">
    <property type="entry name" value="HTH-TYPE TRANSCRIPTIONAL REGULATOR RUTR"/>
    <property type="match status" value="1"/>
</dbReference>
<keyword evidence="1" id="KW-0678">Repressor</keyword>
<dbReference type="SUPFAM" id="SSF48498">
    <property type="entry name" value="Tetracyclin repressor-like, C-terminal domain"/>
    <property type="match status" value="1"/>
</dbReference>
<dbReference type="AlphaFoldDB" id="A0A841U266"/>
<evidence type="ECO:0000256" key="1">
    <source>
        <dbReference type="ARBA" id="ARBA00022491"/>
    </source>
</evidence>
<evidence type="ECO:0000256" key="5">
    <source>
        <dbReference type="PROSITE-ProRule" id="PRU00335"/>
    </source>
</evidence>
<keyword evidence="4" id="KW-0804">Transcription</keyword>
<dbReference type="InterPro" id="IPR001647">
    <property type="entry name" value="HTH_TetR"/>
</dbReference>
<accession>A0A841U266</accession>
<sequence length="185" mass="21056">MRERIAQAAAEEIASRGLRFSMRDVAARLGISTKTLYQHFESKERIIEELIDRAIGEMKEAENRLAADPSLTVKQKFRQALVILPRGFAYQTMTVLSELRTRYPESWAKVDAHLNEGWNRIRLLAEEGMASGEFRPFDIELFIQAYVGAWYRLMEDRPTAGRALSMGKALEGLADLLTEGVYASR</sequence>
<keyword evidence="2" id="KW-0805">Transcription regulation</keyword>
<evidence type="ECO:0000256" key="4">
    <source>
        <dbReference type="ARBA" id="ARBA00023163"/>
    </source>
</evidence>
<evidence type="ECO:0000256" key="3">
    <source>
        <dbReference type="ARBA" id="ARBA00023125"/>
    </source>
</evidence>
<feature type="DNA-binding region" description="H-T-H motif" evidence="5">
    <location>
        <begin position="21"/>
        <end position="40"/>
    </location>
</feature>
<comment type="caution">
    <text evidence="7">The sequence shown here is derived from an EMBL/GenBank/DDBJ whole genome shotgun (WGS) entry which is preliminary data.</text>
</comment>
<proteinExistence type="predicted"/>
<dbReference type="InterPro" id="IPR050109">
    <property type="entry name" value="HTH-type_TetR-like_transc_reg"/>
</dbReference>
<keyword evidence="8" id="KW-1185">Reference proteome</keyword>
<dbReference type="Proteomes" id="UP000553776">
    <property type="component" value="Unassembled WGS sequence"/>
</dbReference>
<dbReference type="InterPro" id="IPR036271">
    <property type="entry name" value="Tet_transcr_reg_TetR-rel_C_sf"/>
</dbReference>
<dbReference type="Gene3D" id="1.10.10.60">
    <property type="entry name" value="Homeodomain-like"/>
    <property type="match status" value="1"/>
</dbReference>
<keyword evidence="3 5" id="KW-0238">DNA-binding</keyword>
<dbReference type="RefSeq" id="WP_185138601.1">
    <property type="nucleotide sequence ID" value="NZ_BORM01000023.1"/>
</dbReference>
<feature type="domain" description="HTH tetR-type" evidence="6">
    <location>
        <begin position="1"/>
        <end position="58"/>
    </location>
</feature>
<organism evidence="7 8">
    <name type="scientific">Cohnella xylanilytica</name>
    <dbReference type="NCBI Taxonomy" id="557555"/>
    <lineage>
        <taxon>Bacteria</taxon>
        <taxon>Bacillati</taxon>
        <taxon>Bacillota</taxon>
        <taxon>Bacilli</taxon>
        <taxon>Bacillales</taxon>
        <taxon>Paenibacillaceae</taxon>
        <taxon>Cohnella</taxon>
    </lineage>
</organism>
<dbReference type="Pfam" id="PF00440">
    <property type="entry name" value="TetR_N"/>
    <property type="match status" value="1"/>
</dbReference>
<dbReference type="GO" id="GO:0003700">
    <property type="term" value="F:DNA-binding transcription factor activity"/>
    <property type="evidence" value="ECO:0007669"/>
    <property type="project" value="TreeGrafter"/>
</dbReference>
<dbReference type="PROSITE" id="PS50977">
    <property type="entry name" value="HTH_TETR_2"/>
    <property type="match status" value="1"/>
</dbReference>